<dbReference type="Proteomes" id="UP000651728">
    <property type="component" value="Unassembled WGS sequence"/>
</dbReference>
<keyword evidence="3" id="KW-1185">Reference proteome</keyword>
<comment type="caution">
    <text evidence="2">The sequence shown here is derived from an EMBL/GenBank/DDBJ whole genome shotgun (WGS) entry which is preliminary data.</text>
</comment>
<feature type="region of interest" description="Disordered" evidence="1">
    <location>
        <begin position="1"/>
        <end position="100"/>
    </location>
</feature>
<evidence type="ECO:0000313" key="2">
    <source>
        <dbReference type="EMBL" id="GIH35875.1"/>
    </source>
</evidence>
<organism evidence="2 3">
    <name type="scientific">Microbispora amethystogenes</name>
    <dbReference type="NCBI Taxonomy" id="1427754"/>
    <lineage>
        <taxon>Bacteria</taxon>
        <taxon>Bacillati</taxon>
        <taxon>Actinomycetota</taxon>
        <taxon>Actinomycetes</taxon>
        <taxon>Streptosporangiales</taxon>
        <taxon>Streptosporangiaceae</taxon>
        <taxon>Microbispora</taxon>
    </lineage>
</organism>
<proteinExistence type="predicted"/>
<accession>A0ABQ4FM35</accession>
<gene>
    <name evidence="2" type="ORF">Mam01_60390</name>
</gene>
<name>A0ABQ4FM35_9ACTN</name>
<feature type="region of interest" description="Disordered" evidence="1">
    <location>
        <begin position="120"/>
        <end position="148"/>
    </location>
</feature>
<evidence type="ECO:0000256" key="1">
    <source>
        <dbReference type="SAM" id="MobiDB-lite"/>
    </source>
</evidence>
<evidence type="ECO:0000313" key="3">
    <source>
        <dbReference type="Proteomes" id="UP000651728"/>
    </source>
</evidence>
<dbReference type="EMBL" id="BOOB01000052">
    <property type="protein sequence ID" value="GIH35875.1"/>
    <property type="molecule type" value="Genomic_DNA"/>
</dbReference>
<reference evidence="2 3" key="1">
    <citation type="submission" date="2021-01" db="EMBL/GenBank/DDBJ databases">
        <title>Whole genome shotgun sequence of Microbispora amethystogenes NBRC 101907.</title>
        <authorList>
            <person name="Komaki H."/>
            <person name="Tamura T."/>
        </authorList>
    </citation>
    <scope>NUCLEOTIDE SEQUENCE [LARGE SCALE GENOMIC DNA]</scope>
    <source>
        <strain evidence="2 3">NBRC 101907</strain>
    </source>
</reference>
<feature type="compositionally biased region" description="Basic and acidic residues" evidence="1">
    <location>
        <begin position="68"/>
        <end position="85"/>
    </location>
</feature>
<evidence type="ECO:0008006" key="4">
    <source>
        <dbReference type="Google" id="ProtNLM"/>
    </source>
</evidence>
<feature type="compositionally biased region" description="Basic and acidic residues" evidence="1">
    <location>
        <begin position="139"/>
        <end position="148"/>
    </location>
</feature>
<protein>
    <recommendedName>
        <fullName evidence="4">DUF5709 domain-containing protein</fullName>
    </recommendedName>
</protein>
<sequence>MAAPVLGSGRIVSERDTSETEGVVNEPVTTQREHDDTAGVATQTQDPGKAGDAQGGGLPSPRAGNAREAARAAGHEQITEVKRDVAPGGTIETALTPSGEASMVASQLLWDGSSAASRIDRSIAETGVETGTDADADSPPDRDAPPTP</sequence>